<gene>
    <name evidence="2" type="ORF">CRV08_09505</name>
</gene>
<organism evidence="2 3">
    <name type="scientific">Halarcobacter ebronensis</name>
    <dbReference type="NCBI Taxonomy" id="1462615"/>
    <lineage>
        <taxon>Bacteria</taxon>
        <taxon>Pseudomonadati</taxon>
        <taxon>Campylobacterota</taxon>
        <taxon>Epsilonproteobacteria</taxon>
        <taxon>Campylobacterales</taxon>
        <taxon>Arcobacteraceae</taxon>
        <taxon>Halarcobacter</taxon>
    </lineage>
</organism>
<dbReference type="AlphaFoldDB" id="A0A4Q0YEH5"/>
<sequence length="164" mass="18752">MVLIFVASLNENVKLAKRIEEELNSKNIETKTINLVEFNLPMFDTNKLQNGIPQKAQDLFEEMNNATGYVFISPEYNFNVPPVLVNMIAWISRIGEDYRKTFTMKKIQLATHSGAGGQDFLNSFRIQLTKLGAVVAPREIIATYSKNVEDDSLKKVLDQYREFL</sequence>
<dbReference type="InterPro" id="IPR029039">
    <property type="entry name" value="Flavoprotein-like_sf"/>
</dbReference>
<comment type="caution">
    <text evidence="2">The sequence shown here is derived from an EMBL/GenBank/DDBJ whole genome shotgun (WGS) entry which is preliminary data.</text>
</comment>
<feature type="domain" description="NADPH-dependent FMN reductase-like" evidence="1">
    <location>
        <begin position="2"/>
        <end position="141"/>
    </location>
</feature>
<name>A0A4Q0YEH5_9BACT</name>
<dbReference type="RefSeq" id="WP_128981460.1">
    <property type="nucleotide sequence ID" value="NZ_PDKJ01000007.1"/>
</dbReference>
<dbReference type="PANTHER" id="PTHR30543:SF21">
    <property type="entry name" value="NAD(P)H-DEPENDENT FMN REDUCTASE LOT6"/>
    <property type="match status" value="1"/>
</dbReference>
<dbReference type="Gene3D" id="3.40.50.360">
    <property type="match status" value="1"/>
</dbReference>
<dbReference type="Pfam" id="PF03358">
    <property type="entry name" value="FMN_red"/>
    <property type="match status" value="1"/>
</dbReference>
<protein>
    <submittedName>
        <fullName evidence="2">NADPH-dependent FMN reductase</fullName>
    </submittedName>
</protein>
<dbReference type="GO" id="GO:0005829">
    <property type="term" value="C:cytosol"/>
    <property type="evidence" value="ECO:0007669"/>
    <property type="project" value="TreeGrafter"/>
</dbReference>
<dbReference type="SUPFAM" id="SSF52218">
    <property type="entry name" value="Flavoproteins"/>
    <property type="match status" value="1"/>
</dbReference>
<dbReference type="PANTHER" id="PTHR30543">
    <property type="entry name" value="CHROMATE REDUCTASE"/>
    <property type="match status" value="1"/>
</dbReference>
<evidence type="ECO:0000259" key="1">
    <source>
        <dbReference type="Pfam" id="PF03358"/>
    </source>
</evidence>
<evidence type="ECO:0000313" key="2">
    <source>
        <dbReference type="EMBL" id="RXJ68034.1"/>
    </source>
</evidence>
<accession>A0A4Q0YEH5</accession>
<reference evidence="2 3" key="1">
    <citation type="submission" date="2017-10" db="EMBL/GenBank/DDBJ databases">
        <title>Genomics of the genus Arcobacter.</title>
        <authorList>
            <person name="Perez-Cataluna A."/>
            <person name="Figueras M.J."/>
        </authorList>
    </citation>
    <scope>NUCLEOTIDE SEQUENCE [LARGE SCALE GENOMIC DNA]</scope>
    <source>
        <strain evidence="2 3">CECT 8993</strain>
    </source>
</reference>
<proteinExistence type="predicted"/>
<dbReference type="Proteomes" id="UP000290172">
    <property type="component" value="Unassembled WGS sequence"/>
</dbReference>
<dbReference type="InterPro" id="IPR005025">
    <property type="entry name" value="FMN_Rdtase-like_dom"/>
</dbReference>
<dbReference type="GO" id="GO:0016491">
    <property type="term" value="F:oxidoreductase activity"/>
    <property type="evidence" value="ECO:0007669"/>
    <property type="project" value="InterPro"/>
</dbReference>
<evidence type="ECO:0000313" key="3">
    <source>
        <dbReference type="Proteomes" id="UP000290172"/>
    </source>
</evidence>
<dbReference type="EMBL" id="PDKJ01000007">
    <property type="protein sequence ID" value="RXJ68034.1"/>
    <property type="molecule type" value="Genomic_DNA"/>
</dbReference>
<dbReference type="InterPro" id="IPR050712">
    <property type="entry name" value="NAD(P)H-dep_reductase"/>
</dbReference>
<dbReference type="GO" id="GO:0010181">
    <property type="term" value="F:FMN binding"/>
    <property type="evidence" value="ECO:0007669"/>
    <property type="project" value="TreeGrafter"/>
</dbReference>